<organism evidence="1 2">
    <name type="scientific">Citrus sinensis</name>
    <name type="common">Sweet orange</name>
    <name type="synonym">Citrus aurantium var. sinensis</name>
    <dbReference type="NCBI Taxonomy" id="2711"/>
    <lineage>
        <taxon>Eukaryota</taxon>
        <taxon>Viridiplantae</taxon>
        <taxon>Streptophyta</taxon>
        <taxon>Embryophyta</taxon>
        <taxon>Tracheophyta</taxon>
        <taxon>Spermatophyta</taxon>
        <taxon>Magnoliopsida</taxon>
        <taxon>eudicotyledons</taxon>
        <taxon>Gunneridae</taxon>
        <taxon>Pentapetalae</taxon>
        <taxon>rosids</taxon>
        <taxon>malvids</taxon>
        <taxon>Sapindales</taxon>
        <taxon>Rutaceae</taxon>
        <taxon>Aurantioideae</taxon>
        <taxon>Citrus</taxon>
    </lineage>
</organism>
<protein>
    <submittedName>
        <fullName evidence="1">Disease resistance-like protein DSC1</fullName>
    </submittedName>
</protein>
<gene>
    <name evidence="1" type="ORF">KPL71_008554</name>
</gene>
<dbReference type="EMBL" id="CM039172">
    <property type="protein sequence ID" value="KAH9781655.1"/>
    <property type="molecule type" value="Genomic_DNA"/>
</dbReference>
<accession>A0ACB8M8A2</accession>
<keyword evidence="2" id="KW-1185">Reference proteome</keyword>
<name>A0ACB8M8A2_CITSI</name>
<comment type="caution">
    <text evidence="1">The sequence shown here is derived from an EMBL/GenBank/DDBJ whole genome shotgun (WGS) entry which is preliminary data.</text>
</comment>
<evidence type="ECO:0000313" key="2">
    <source>
        <dbReference type="Proteomes" id="UP000829398"/>
    </source>
</evidence>
<sequence length="983" mass="112496">MASSSSPRKNNEHDVFLSFRGEDTRDNFTSHLYSALCQKSIATFIDNDLKRGDEISRSLLDTIEASSISIVIFSKRHASSGWCLDELLKILECKHNYGQIVIPVFYRVDPSHVRKRIGSFGDSISMLEERFPDKMQRWRSALTEVANLSGFNSHVIRPESKLIEEIVSEVLERLDDTFETENKLVGVDSRIEEILSLLSVGSTMDTCKLGIWGTGGIGKTTIAGAFFSKISRRFEGSYFAHNVREAEETGKLADLRKELLSTLLNDGNMNKFPNIGLNFQSKRLTRKKVLIVFDDVNHPRQIEFLIGNLDWFASGSRILITARDKQALINCGVNKIYQIKELVHVDALKLLNQCAFGRDHPDASYIELTHEAIKYAQGVPIALKILGRFLFGKRKEVWENAISKLEMVPQMEIQEVLKISYDGLDDKEKNIFLDIACFLVGEDRDIVTKYLNACEFFATSGIEVLVDKSLITISECNKIRMHDLMQNMGREIVRQESINDPSKRSRLWHHKEIYEVLTENMGTEEIEGICLDMSKVEEIHLYSDTFTKMRKLRFLKFYNSSINGENKCKCPIAIFNNSGMVASLNKLTILNLSGCSQLKRLPAEILSAGNMEEMILNGTAIEELPSSIECLSRLLHLGLRDCKRLKSLPKGLCKLKSLKFLILNGCGITQLPENLGQLFSLEEFCLRKTKFEKIPTNVLHLSKLHSFCLSYCERLQSLPKLPCNLKELDADHCAALESLSDLFSISYDYYSRCFELSTNYKLDRNELRSILEDALQKIQDMASTTRWKQLYENLEKISYPERRGYVYVPGNEIPKWFRFQSVGSLITLKIPSPPPDNWFSNGKVIGFAFSAIVSFPDHHDVKKLELCELVCEIKVKSEDCNPQVILRYVVVVRNLESDHLLMGYYFFDDHDFNAFRENTCVLEAVQFYYKMYDDASECLECYPVKKCGIHLFSAPDSTEDPSEIFKCEKEEEPQHPSKRLKYS</sequence>
<reference evidence="2" key="1">
    <citation type="journal article" date="2023" name="Hortic. Res.">
        <title>A chromosome-level phased genome enabling allele-level studies in sweet orange: a case study on citrus Huanglongbing tolerance.</title>
        <authorList>
            <person name="Wu B."/>
            <person name="Yu Q."/>
            <person name="Deng Z."/>
            <person name="Duan Y."/>
            <person name="Luo F."/>
            <person name="Gmitter F. Jr."/>
        </authorList>
    </citation>
    <scope>NUCLEOTIDE SEQUENCE [LARGE SCALE GENOMIC DNA]</scope>
    <source>
        <strain evidence="2">cv. Valencia</strain>
    </source>
</reference>
<proteinExistence type="predicted"/>
<evidence type="ECO:0000313" key="1">
    <source>
        <dbReference type="EMBL" id="KAH9781655.1"/>
    </source>
</evidence>
<dbReference type="Proteomes" id="UP000829398">
    <property type="component" value="Chromosome 3"/>
</dbReference>